<comment type="caution">
    <text evidence="2">The sequence shown here is derived from an EMBL/GenBank/DDBJ whole genome shotgun (WGS) entry which is preliminary data.</text>
</comment>
<dbReference type="Proteomes" id="UP001201701">
    <property type="component" value="Unassembled WGS sequence"/>
</dbReference>
<dbReference type="CDD" id="cd08566">
    <property type="entry name" value="GDPD_AtGDE_like"/>
    <property type="match status" value="1"/>
</dbReference>
<protein>
    <submittedName>
        <fullName evidence="2">Glycerophosphodiester phosphodiesterase family protein</fullName>
    </submittedName>
</protein>
<gene>
    <name evidence="2" type="ORF">L4923_18110</name>
</gene>
<evidence type="ECO:0000313" key="3">
    <source>
        <dbReference type="Proteomes" id="UP001201701"/>
    </source>
</evidence>
<proteinExistence type="predicted"/>
<evidence type="ECO:0000259" key="1">
    <source>
        <dbReference type="PROSITE" id="PS51704"/>
    </source>
</evidence>
<accession>A0ABS9QHM6</accession>
<dbReference type="Pfam" id="PF03009">
    <property type="entry name" value="GDPD"/>
    <property type="match status" value="1"/>
</dbReference>
<dbReference type="InterPro" id="IPR017946">
    <property type="entry name" value="PLC-like_Pdiesterase_TIM-brl"/>
</dbReference>
<dbReference type="PANTHER" id="PTHR46320">
    <property type="entry name" value="GLYCEROPHOSPHODIESTER PHOSPHODIESTERASE 1"/>
    <property type="match status" value="1"/>
</dbReference>
<organism evidence="2 3">
    <name type="scientific">Mesorhizobium retamae</name>
    <dbReference type="NCBI Taxonomy" id="2912854"/>
    <lineage>
        <taxon>Bacteria</taxon>
        <taxon>Pseudomonadati</taxon>
        <taxon>Pseudomonadota</taxon>
        <taxon>Alphaproteobacteria</taxon>
        <taxon>Hyphomicrobiales</taxon>
        <taxon>Phyllobacteriaceae</taxon>
        <taxon>Mesorhizobium</taxon>
    </lineage>
</organism>
<name>A0ABS9QHM6_9HYPH</name>
<evidence type="ECO:0000313" key="2">
    <source>
        <dbReference type="EMBL" id="MCG7506944.1"/>
    </source>
</evidence>
<sequence length="338" mass="36505">MLTMTLGSAAAQDRTALILDRLQHANQWRDHVMVVAHRAGGLQGAKARFPENSLAAVEDAVAAGAEMIEVDVRRSKDGAFIVMHDSWLDRTTTCKGEAAERTLAELRNCRLVVEAGRAETNEAVSTLAELLAVTRGRILVNVDNKLGTEALPGIIAEAKALGMAEQVVVKENIWNDARIAEVGTALKAAGRGFQFMPIIADDAVRDAGFVEKVARTFNSHAMELINWRNGAETLTETGGALFSTRMRATAIRGGWHLWANTYAILNKPGGFLAGGRGDELAVAAGMPAESWGFWVERGATIIQTDEPRAAIEWLAAKGYRVPYGQKRPEMPTTTASIN</sequence>
<dbReference type="InterPro" id="IPR030395">
    <property type="entry name" value="GP_PDE_dom"/>
</dbReference>
<dbReference type="PANTHER" id="PTHR46320:SF1">
    <property type="entry name" value="GLYCEROPHOSPHODIESTER PHOSPHODIESTERASE 1"/>
    <property type="match status" value="1"/>
</dbReference>
<dbReference type="Pfam" id="PF16387">
    <property type="entry name" value="DUF4996"/>
    <property type="match status" value="1"/>
</dbReference>
<dbReference type="SUPFAM" id="SSF51695">
    <property type="entry name" value="PLC-like phosphodiesterases"/>
    <property type="match status" value="1"/>
</dbReference>
<dbReference type="EMBL" id="JAKREW010000019">
    <property type="protein sequence ID" value="MCG7506944.1"/>
    <property type="molecule type" value="Genomic_DNA"/>
</dbReference>
<dbReference type="InterPro" id="IPR032160">
    <property type="entry name" value="DUF4996"/>
</dbReference>
<dbReference type="Gene3D" id="3.20.20.190">
    <property type="entry name" value="Phosphatidylinositol (PI) phosphodiesterase"/>
    <property type="match status" value="1"/>
</dbReference>
<dbReference type="PROSITE" id="PS51704">
    <property type="entry name" value="GP_PDE"/>
    <property type="match status" value="1"/>
</dbReference>
<keyword evidence="3" id="KW-1185">Reference proteome</keyword>
<feature type="domain" description="GP-PDE" evidence="1">
    <location>
        <begin position="32"/>
        <end position="314"/>
    </location>
</feature>
<reference evidence="2 3" key="1">
    <citation type="submission" date="2022-02" db="EMBL/GenBank/DDBJ databases">
        <title>Draft genome sequence of Mezorhizobium retamae strain IRAMC:0171 isolated from Retama raetam nodules.</title>
        <authorList>
            <person name="Bengaied R."/>
            <person name="Sbissi I."/>
            <person name="Huber K."/>
            <person name="Ghodbane F."/>
            <person name="Nouioui I."/>
            <person name="Tarhouni M."/>
            <person name="Gtari M."/>
        </authorList>
    </citation>
    <scope>NUCLEOTIDE SEQUENCE [LARGE SCALE GENOMIC DNA]</scope>
    <source>
        <strain evidence="2 3">IRAMC:0171</strain>
    </source>
</reference>